<reference evidence="2" key="1">
    <citation type="submission" date="2020-10" db="EMBL/GenBank/DDBJ databases">
        <authorList>
            <person name="Han B."/>
            <person name="Lu T."/>
            <person name="Zhao Q."/>
            <person name="Huang X."/>
            <person name="Zhao Y."/>
        </authorList>
    </citation>
    <scope>NUCLEOTIDE SEQUENCE</scope>
</reference>
<dbReference type="EMBL" id="CAJGYO010000019">
    <property type="protein sequence ID" value="CAD6338739.1"/>
    <property type="molecule type" value="Genomic_DNA"/>
</dbReference>
<keyword evidence="1" id="KW-0812">Transmembrane</keyword>
<dbReference type="Proteomes" id="UP000604825">
    <property type="component" value="Unassembled WGS sequence"/>
</dbReference>
<sequence>MERVQAEETAPWRTAAPSLARVPRLGGSRATGVLDGPWASGFAYAVLLLGVGFICRAVLPSRPMERVQAEEDRAAADADADSHHDVASPDKVMARCGYLLVAAPMMGTCAGLLEGPWAAGFAYAALLLGVASICRAVLPLPPRRMERVQARERRAVVDDAGNHQEAAFPNAGMTWCGYLLVAAPVMGACAGLADTPGAALFGYALLLLGFAFIGLAMLPLRPMERMLEDENRPVGSGNRRGDETVVRGAGTMAMDWTGYFFVAAPVVAKWAGLVEGPAATFFAFALLLLGIAFLIMAMLAVAKPKMA</sequence>
<proteinExistence type="predicted"/>
<evidence type="ECO:0000313" key="3">
    <source>
        <dbReference type="Proteomes" id="UP000604825"/>
    </source>
</evidence>
<feature type="transmembrane region" description="Helical" evidence="1">
    <location>
        <begin position="38"/>
        <end position="59"/>
    </location>
</feature>
<feature type="transmembrane region" description="Helical" evidence="1">
    <location>
        <begin position="199"/>
        <end position="218"/>
    </location>
</feature>
<dbReference type="OrthoDB" id="688792at2759"/>
<keyword evidence="3" id="KW-1185">Reference proteome</keyword>
<protein>
    <submittedName>
        <fullName evidence="2">Uncharacterized protein</fullName>
    </submittedName>
</protein>
<feature type="transmembrane region" description="Helical" evidence="1">
    <location>
        <begin position="119"/>
        <end position="138"/>
    </location>
</feature>
<feature type="transmembrane region" description="Helical" evidence="1">
    <location>
        <begin position="96"/>
        <end position="113"/>
    </location>
</feature>
<accession>A0A811S870</accession>
<evidence type="ECO:0000313" key="2">
    <source>
        <dbReference type="EMBL" id="CAD6338739.1"/>
    </source>
</evidence>
<organism evidence="2 3">
    <name type="scientific">Miscanthus lutarioriparius</name>
    <dbReference type="NCBI Taxonomy" id="422564"/>
    <lineage>
        <taxon>Eukaryota</taxon>
        <taxon>Viridiplantae</taxon>
        <taxon>Streptophyta</taxon>
        <taxon>Embryophyta</taxon>
        <taxon>Tracheophyta</taxon>
        <taxon>Spermatophyta</taxon>
        <taxon>Magnoliopsida</taxon>
        <taxon>Liliopsida</taxon>
        <taxon>Poales</taxon>
        <taxon>Poaceae</taxon>
        <taxon>PACMAD clade</taxon>
        <taxon>Panicoideae</taxon>
        <taxon>Andropogonodae</taxon>
        <taxon>Andropogoneae</taxon>
        <taxon>Saccharinae</taxon>
        <taxon>Miscanthus</taxon>
    </lineage>
</organism>
<keyword evidence="1" id="KW-1133">Transmembrane helix</keyword>
<keyword evidence="1" id="KW-0472">Membrane</keyword>
<comment type="caution">
    <text evidence="2">The sequence shown here is derived from an EMBL/GenBank/DDBJ whole genome shotgun (WGS) entry which is preliminary data.</text>
</comment>
<feature type="transmembrane region" description="Helical" evidence="1">
    <location>
        <begin position="175"/>
        <end position="193"/>
    </location>
</feature>
<dbReference type="AlphaFoldDB" id="A0A811S870"/>
<evidence type="ECO:0000256" key="1">
    <source>
        <dbReference type="SAM" id="Phobius"/>
    </source>
</evidence>
<feature type="transmembrane region" description="Helical" evidence="1">
    <location>
        <begin position="256"/>
        <end position="273"/>
    </location>
</feature>
<feature type="transmembrane region" description="Helical" evidence="1">
    <location>
        <begin position="279"/>
        <end position="302"/>
    </location>
</feature>
<gene>
    <name evidence="2" type="ORF">NCGR_LOCUS62837</name>
</gene>
<name>A0A811S870_9POAL</name>